<dbReference type="InterPro" id="IPR032710">
    <property type="entry name" value="NTF2-like_dom_sf"/>
</dbReference>
<dbReference type="SUPFAM" id="SSF54427">
    <property type="entry name" value="NTF2-like"/>
    <property type="match status" value="1"/>
</dbReference>
<evidence type="ECO:0000313" key="3">
    <source>
        <dbReference type="EMBL" id="PKB14802.1"/>
    </source>
</evidence>
<feature type="signal peptide" evidence="2">
    <location>
        <begin position="1"/>
        <end position="22"/>
    </location>
</feature>
<keyword evidence="4" id="KW-1185">Reference proteome</keyword>
<dbReference type="Gene3D" id="3.10.450.50">
    <property type="match status" value="1"/>
</dbReference>
<gene>
    <name evidence="3" type="ORF">B0I00_2404</name>
</gene>
<dbReference type="AlphaFoldDB" id="A0A2N0H792"/>
<feature type="region of interest" description="Disordered" evidence="1">
    <location>
        <begin position="161"/>
        <end position="183"/>
    </location>
</feature>
<accession>A0A2N0H792</accession>
<reference evidence="3 4" key="1">
    <citation type="submission" date="2017-11" db="EMBL/GenBank/DDBJ databases">
        <title>Genomic Encyclopedia of Type Strains, Phase III (KMG-III): the genomes of soil and plant-associated and newly described type strains.</title>
        <authorList>
            <person name="Whitman W."/>
        </authorList>
    </citation>
    <scope>NUCLEOTIDE SEQUENCE [LARGE SCALE GENOMIC DNA]</scope>
    <source>
        <strain evidence="3 4">CGMCC 1.12274</strain>
    </source>
</reference>
<dbReference type="RefSeq" id="WP_100867592.1">
    <property type="nucleotide sequence ID" value="NZ_PHUF01000004.1"/>
</dbReference>
<organism evidence="3 4">
    <name type="scientific">Novosphingobium kunmingense</name>
    <dbReference type="NCBI Taxonomy" id="1211806"/>
    <lineage>
        <taxon>Bacteria</taxon>
        <taxon>Pseudomonadati</taxon>
        <taxon>Pseudomonadota</taxon>
        <taxon>Alphaproteobacteria</taxon>
        <taxon>Sphingomonadales</taxon>
        <taxon>Sphingomonadaceae</taxon>
        <taxon>Novosphingobium</taxon>
    </lineage>
</organism>
<sequence>MTRALMGLAALSLCLSATSTQAQNRGPARGYANPSAVVAAEIAFAKLAQEKGQWTAFRATATKDAIMFVPQIVAAQAWLKGKADPARTVTWQPHQVWSSCDGSLAVTRGAWQGENDTAGYFTTVWQQQKDGRYKWVVDMGEPLPMALDAPEMINAKVADCPPGYRGKPPKASKAPAAPLDPFKRGGKSLDGTLAWDVAVETDGARRFVVAMASAGQMVTVQDLQVEAPAK</sequence>
<protein>
    <recommendedName>
        <fullName evidence="5">DUF4440 domain-containing protein</fullName>
    </recommendedName>
</protein>
<feature type="chain" id="PRO_5014974598" description="DUF4440 domain-containing protein" evidence="2">
    <location>
        <begin position="23"/>
        <end position="230"/>
    </location>
</feature>
<evidence type="ECO:0000313" key="4">
    <source>
        <dbReference type="Proteomes" id="UP000232587"/>
    </source>
</evidence>
<dbReference type="Proteomes" id="UP000232587">
    <property type="component" value="Unassembled WGS sequence"/>
</dbReference>
<comment type="caution">
    <text evidence="3">The sequence shown here is derived from an EMBL/GenBank/DDBJ whole genome shotgun (WGS) entry which is preliminary data.</text>
</comment>
<evidence type="ECO:0008006" key="5">
    <source>
        <dbReference type="Google" id="ProtNLM"/>
    </source>
</evidence>
<name>A0A2N0H792_9SPHN</name>
<keyword evidence="2" id="KW-0732">Signal</keyword>
<evidence type="ECO:0000256" key="2">
    <source>
        <dbReference type="SAM" id="SignalP"/>
    </source>
</evidence>
<evidence type="ECO:0000256" key="1">
    <source>
        <dbReference type="SAM" id="MobiDB-lite"/>
    </source>
</evidence>
<dbReference type="OrthoDB" id="7201546at2"/>
<dbReference type="EMBL" id="PHUF01000004">
    <property type="protein sequence ID" value="PKB14802.1"/>
    <property type="molecule type" value="Genomic_DNA"/>
</dbReference>
<proteinExistence type="predicted"/>